<evidence type="ECO:0000313" key="1">
    <source>
        <dbReference type="EMBL" id="PTM35565.1"/>
    </source>
</evidence>
<dbReference type="EMBL" id="PZPP01000013">
    <property type="protein sequence ID" value="PTM35565.1"/>
    <property type="molecule type" value="Genomic_DNA"/>
</dbReference>
<evidence type="ECO:0000313" key="2">
    <source>
        <dbReference type="EMBL" id="RXW28576.1"/>
    </source>
</evidence>
<name>A0A2T4Y082_ENTCL</name>
<evidence type="ECO:0000313" key="4">
    <source>
        <dbReference type="Proteomes" id="UP000290875"/>
    </source>
</evidence>
<dbReference type="AlphaFoldDB" id="A0A2T4Y082"/>
<evidence type="ECO:0000313" key="3">
    <source>
        <dbReference type="Proteomes" id="UP000241614"/>
    </source>
</evidence>
<reference evidence="2 4" key="2">
    <citation type="submission" date="2018-06" db="EMBL/GenBank/DDBJ databases">
        <title>Carbapenemase-producing Enterobacteriaceae present in wastewater treatment plant effluent and nearby surface waters in the US.</title>
        <authorList>
            <person name="Mathys D.A."/>
            <person name="Mollenkopf D.F."/>
            <person name="Feicht S.M."/>
            <person name="Adams R.J."/>
            <person name="Albers A.L."/>
            <person name="Grooters S.V."/>
            <person name="Stuever D.M."/>
            <person name="Daniels J.B."/>
            <person name="Wittum T.E."/>
        </authorList>
    </citation>
    <scope>NUCLEOTIDE SEQUENCE [LARGE SCALE GENOMIC DNA]</scope>
    <source>
        <strain evidence="2 4">GEO_4_Eff_A</strain>
    </source>
</reference>
<protein>
    <submittedName>
        <fullName evidence="1">Uncharacterized protein</fullName>
    </submittedName>
</protein>
<sequence>MVCLLVFFKVYAKAHISTIHPIQMYEGKTVKYVYMLVKMIFERFRYINATSVFLTGAFYENRNCHCCDCISDAGLRLCDHAPALYRH</sequence>
<dbReference type="Proteomes" id="UP000290875">
    <property type="component" value="Unassembled WGS sequence"/>
</dbReference>
<proteinExistence type="predicted"/>
<dbReference type="EMBL" id="QJSL01000011">
    <property type="protein sequence ID" value="RXW28576.1"/>
    <property type="molecule type" value="Genomic_DNA"/>
</dbReference>
<dbReference type="Proteomes" id="UP000241614">
    <property type="component" value="Unassembled WGS sequence"/>
</dbReference>
<accession>A0A2T4Y082</accession>
<reference evidence="1 3" key="1">
    <citation type="submission" date="2018-04" db="EMBL/GenBank/DDBJ databases">
        <title>Genome sequencing reveals highly heavy metal resistance and biotechnology application of the novel Enterobacter cloacae amazonensis isolated from wastewater river in Manaus - Amazonas.</title>
        <authorList>
            <person name="Astolfi M.C.T."/>
            <person name="Carvalho E.B.D.S."/>
            <person name="Lacerda L.B."/>
            <person name="Pinto M.V."/>
            <person name="Nogueira V.B."/>
            <person name="Barros A.M."/>
            <person name="Astolfi-Filho S."/>
        </authorList>
    </citation>
    <scope>NUCLEOTIDE SEQUENCE [LARGE SCALE GENOMIC DNA]</scope>
    <source>
        <strain evidence="1">Amazonensis</strain>
        <strain evidence="3">amazonensis</strain>
    </source>
</reference>
<gene>
    <name evidence="1" type="ORF">DA103_11740</name>
    <name evidence="2" type="ORF">DM877_12925</name>
</gene>
<comment type="caution">
    <text evidence="1">The sequence shown here is derived from an EMBL/GenBank/DDBJ whole genome shotgun (WGS) entry which is preliminary data.</text>
</comment>
<organism evidence="1 3">
    <name type="scientific">Enterobacter cloacae</name>
    <dbReference type="NCBI Taxonomy" id="550"/>
    <lineage>
        <taxon>Bacteria</taxon>
        <taxon>Pseudomonadati</taxon>
        <taxon>Pseudomonadota</taxon>
        <taxon>Gammaproteobacteria</taxon>
        <taxon>Enterobacterales</taxon>
        <taxon>Enterobacteriaceae</taxon>
        <taxon>Enterobacter</taxon>
        <taxon>Enterobacter cloacae complex</taxon>
    </lineage>
</organism>